<dbReference type="Proteomes" id="UP000605733">
    <property type="component" value="Unassembled WGS sequence"/>
</dbReference>
<dbReference type="RefSeq" id="WP_011709105.1">
    <property type="nucleotide sequence ID" value="NZ_BMIX01000006.1"/>
</dbReference>
<protein>
    <submittedName>
        <fullName evidence="1">Uncharacterized protein</fullName>
    </submittedName>
</protein>
<sequence length="68" mass="7528">MNKIETSISTTNRRNFIKNAVLASLGFSILSSCNTEELFCKQEAVEGIIPDPNDYLSLPPGFSYKIIS</sequence>
<comment type="caution">
    <text evidence="1">The sequence shown here is derived from an EMBL/GenBank/DDBJ whole genome shotgun (WGS) entry which is preliminary data.</text>
</comment>
<reference evidence="2" key="1">
    <citation type="journal article" date="2019" name="Int. J. Syst. Evol. Microbiol.">
        <title>The Global Catalogue of Microorganisms (GCM) 10K type strain sequencing project: providing services to taxonomists for standard genome sequencing and annotation.</title>
        <authorList>
            <consortium name="The Broad Institute Genomics Platform"/>
            <consortium name="The Broad Institute Genome Sequencing Center for Infectious Disease"/>
            <person name="Wu L."/>
            <person name="Ma J."/>
        </authorList>
    </citation>
    <scope>NUCLEOTIDE SEQUENCE [LARGE SCALE GENOMIC DNA]</scope>
    <source>
        <strain evidence="2">CGMCC 1.15422</strain>
    </source>
</reference>
<organism evidence="1 2">
    <name type="scientific">Christiangramia forsetii</name>
    <dbReference type="NCBI Taxonomy" id="411153"/>
    <lineage>
        <taxon>Bacteria</taxon>
        <taxon>Pseudomonadati</taxon>
        <taxon>Bacteroidota</taxon>
        <taxon>Flavobacteriia</taxon>
        <taxon>Flavobacteriales</taxon>
        <taxon>Flavobacteriaceae</taxon>
        <taxon>Christiangramia</taxon>
    </lineage>
</organism>
<dbReference type="EMBL" id="BMIX01000006">
    <property type="protein sequence ID" value="GGG40420.1"/>
    <property type="molecule type" value="Genomic_DNA"/>
</dbReference>
<keyword evidence="2" id="KW-1185">Reference proteome</keyword>
<gene>
    <name evidence="1" type="ORF">GCM10011532_25180</name>
</gene>
<evidence type="ECO:0000313" key="2">
    <source>
        <dbReference type="Proteomes" id="UP000605733"/>
    </source>
</evidence>
<accession>A0ABQ1WS05</accession>
<name>A0ABQ1WS05_9FLAO</name>
<proteinExistence type="predicted"/>
<dbReference type="PROSITE" id="PS51257">
    <property type="entry name" value="PROKAR_LIPOPROTEIN"/>
    <property type="match status" value="1"/>
</dbReference>
<evidence type="ECO:0000313" key="1">
    <source>
        <dbReference type="EMBL" id="GGG40420.1"/>
    </source>
</evidence>